<dbReference type="EMBL" id="JAHDTB010000016">
    <property type="protein sequence ID" value="MBW8289289.1"/>
    <property type="molecule type" value="Genomic_DNA"/>
</dbReference>
<protein>
    <submittedName>
        <fullName evidence="2">DUF5610 domain-containing protein</fullName>
    </submittedName>
</protein>
<name>A0ABS7FGU6_9NEIS</name>
<feature type="domain" description="DUF5610" evidence="1">
    <location>
        <begin position="53"/>
        <end position="165"/>
    </location>
</feature>
<dbReference type="InterPro" id="IPR041651">
    <property type="entry name" value="DUF5610"/>
</dbReference>
<reference evidence="2 3" key="1">
    <citation type="submission" date="2021-05" db="EMBL/GenBank/DDBJ databases">
        <title>Draft Whole Genome Sequencing Of Biosensor Chromobacterium violaceum Strain CV026 Reveals A Regulatory RNA In Chromobacterium violaceum Phenotype Regulatory Network.</title>
        <authorList>
            <person name="Hong K.W."/>
            <person name="Chan K.G."/>
            <person name="Chang C.-Y."/>
        </authorList>
    </citation>
    <scope>NUCLEOTIDE SEQUENCE [LARGE SCALE GENOMIC DNA]</scope>
    <source>
        <strain evidence="2 3">ATCC 31532</strain>
    </source>
</reference>
<sequence length="171" mass="18296">MAIDDDIIVAPIGGVHPRAGGARGVHALAQHGQRGRRQDTEDNADISLSHGRQAAQLLYSAVMDQVAQLAGLDVDPGQLQESALPGDSHSQHLLLGIAALFEHYCGRHPQLARQEAGQAFAPLAEAGLERGHQETCQVLRQLNAYPPATAAQLQGLCQLTARLLRERLAQN</sequence>
<accession>A0ABS7FGU6</accession>
<evidence type="ECO:0000313" key="2">
    <source>
        <dbReference type="EMBL" id="MBW8289289.1"/>
    </source>
</evidence>
<evidence type="ECO:0000259" key="1">
    <source>
        <dbReference type="Pfam" id="PF18433"/>
    </source>
</evidence>
<dbReference type="Proteomes" id="UP000711178">
    <property type="component" value="Unassembled WGS sequence"/>
</dbReference>
<dbReference type="Pfam" id="PF18433">
    <property type="entry name" value="DUF5610"/>
    <property type="match status" value="1"/>
</dbReference>
<organism evidence="2 3">
    <name type="scientific">Chromobacterium subtsugae</name>
    <dbReference type="NCBI Taxonomy" id="251747"/>
    <lineage>
        <taxon>Bacteria</taxon>
        <taxon>Pseudomonadati</taxon>
        <taxon>Pseudomonadota</taxon>
        <taxon>Betaproteobacteria</taxon>
        <taxon>Neisseriales</taxon>
        <taxon>Chromobacteriaceae</taxon>
        <taxon>Chromobacterium</taxon>
    </lineage>
</organism>
<evidence type="ECO:0000313" key="3">
    <source>
        <dbReference type="Proteomes" id="UP000711178"/>
    </source>
</evidence>
<comment type="caution">
    <text evidence="2">The sequence shown here is derived from an EMBL/GenBank/DDBJ whole genome shotgun (WGS) entry which is preliminary data.</text>
</comment>
<dbReference type="GeneID" id="89686658"/>
<keyword evidence="3" id="KW-1185">Reference proteome</keyword>
<dbReference type="Gene3D" id="1.10.132.90">
    <property type="match status" value="1"/>
</dbReference>
<proteinExistence type="predicted"/>
<gene>
    <name evidence="2" type="ORF">KIF53_16780</name>
</gene>
<dbReference type="RefSeq" id="WP_043577722.1">
    <property type="nucleotide sequence ID" value="NZ_CP142381.1"/>
</dbReference>